<keyword evidence="3" id="KW-1185">Reference proteome</keyword>
<evidence type="ECO:0008006" key="4">
    <source>
        <dbReference type="Google" id="ProtNLM"/>
    </source>
</evidence>
<proteinExistence type="predicted"/>
<keyword evidence="1" id="KW-0732">Signal</keyword>
<dbReference type="OrthoDB" id="2448307at2759"/>
<comment type="caution">
    <text evidence="2">The sequence shown here is derived from an EMBL/GenBank/DDBJ whole genome shotgun (WGS) entry which is preliminary data.</text>
</comment>
<gene>
    <name evidence="2" type="ORF">DXG03_000877</name>
</gene>
<sequence>MVLSAIVAFILLFATFAVGLRCFADFDRGLQASKTNALPTRPKLNQKESANINMSQQQSSYLGGAPVVNRISIE</sequence>
<feature type="chain" id="PRO_5040357334" description="Secreted protein" evidence="1">
    <location>
        <begin position="20"/>
        <end position="74"/>
    </location>
</feature>
<dbReference type="Proteomes" id="UP000775547">
    <property type="component" value="Unassembled WGS sequence"/>
</dbReference>
<evidence type="ECO:0000313" key="3">
    <source>
        <dbReference type="Proteomes" id="UP000775547"/>
    </source>
</evidence>
<feature type="signal peptide" evidence="1">
    <location>
        <begin position="1"/>
        <end position="19"/>
    </location>
</feature>
<protein>
    <recommendedName>
        <fullName evidence="4">Secreted protein</fullName>
    </recommendedName>
</protein>
<dbReference type="AlphaFoldDB" id="A0A9P7G5Z0"/>
<accession>A0A9P7G5Z0</accession>
<organism evidence="2 3">
    <name type="scientific">Asterophora parasitica</name>
    <dbReference type="NCBI Taxonomy" id="117018"/>
    <lineage>
        <taxon>Eukaryota</taxon>
        <taxon>Fungi</taxon>
        <taxon>Dikarya</taxon>
        <taxon>Basidiomycota</taxon>
        <taxon>Agaricomycotina</taxon>
        <taxon>Agaricomycetes</taxon>
        <taxon>Agaricomycetidae</taxon>
        <taxon>Agaricales</taxon>
        <taxon>Tricholomatineae</taxon>
        <taxon>Lyophyllaceae</taxon>
        <taxon>Asterophora</taxon>
    </lineage>
</organism>
<reference evidence="2" key="1">
    <citation type="submission" date="2020-07" db="EMBL/GenBank/DDBJ databases">
        <authorList>
            <person name="Nieuwenhuis M."/>
            <person name="Van De Peppel L.J.J."/>
        </authorList>
    </citation>
    <scope>NUCLEOTIDE SEQUENCE</scope>
    <source>
        <strain evidence="2">AP01</strain>
        <tissue evidence="2">Mycelium</tissue>
    </source>
</reference>
<evidence type="ECO:0000313" key="2">
    <source>
        <dbReference type="EMBL" id="KAG5643489.1"/>
    </source>
</evidence>
<dbReference type="EMBL" id="JABCKV010000110">
    <property type="protein sequence ID" value="KAG5643489.1"/>
    <property type="molecule type" value="Genomic_DNA"/>
</dbReference>
<evidence type="ECO:0000256" key="1">
    <source>
        <dbReference type="SAM" id="SignalP"/>
    </source>
</evidence>
<reference evidence="2" key="2">
    <citation type="submission" date="2021-10" db="EMBL/GenBank/DDBJ databases">
        <title>Phylogenomics reveals ancestral predisposition of the termite-cultivated fungus Termitomyces towards a domesticated lifestyle.</title>
        <authorList>
            <person name="Auxier B."/>
            <person name="Grum-Grzhimaylo A."/>
            <person name="Cardenas M.E."/>
            <person name="Lodge J.D."/>
            <person name="Laessoe T."/>
            <person name="Pedersen O."/>
            <person name="Smith M.E."/>
            <person name="Kuyper T.W."/>
            <person name="Franco-Molano E.A."/>
            <person name="Baroni T.J."/>
            <person name="Aanen D.K."/>
        </authorList>
    </citation>
    <scope>NUCLEOTIDE SEQUENCE</scope>
    <source>
        <strain evidence="2">AP01</strain>
        <tissue evidence="2">Mycelium</tissue>
    </source>
</reference>
<name>A0A9P7G5Z0_9AGAR</name>